<comment type="catalytic activity">
    <reaction evidence="7">
        <text>tRNA(Met) + L-methionine + ATP = L-methionyl-tRNA(Met) + AMP + diphosphate</text>
        <dbReference type="Rhea" id="RHEA:13481"/>
        <dbReference type="Rhea" id="RHEA-COMP:9667"/>
        <dbReference type="Rhea" id="RHEA-COMP:9698"/>
        <dbReference type="ChEBI" id="CHEBI:30616"/>
        <dbReference type="ChEBI" id="CHEBI:33019"/>
        <dbReference type="ChEBI" id="CHEBI:57844"/>
        <dbReference type="ChEBI" id="CHEBI:78442"/>
        <dbReference type="ChEBI" id="CHEBI:78530"/>
        <dbReference type="ChEBI" id="CHEBI:456215"/>
        <dbReference type="EC" id="6.1.1.10"/>
    </reaction>
</comment>
<dbReference type="InterPro" id="IPR023457">
    <property type="entry name" value="Met-tRNA_synth_2"/>
</dbReference>
<dbReference type="GO" id="GO:0006431">
    <property type="term" value="P:methionyl-tRNA aminoacylation"/>
    <property type="evidence" value="ECO:0007669"/>
    <property type="project" value="InterPro"/>
</dbReference>
<dbReference type="Pfam" id="PF09334">
    <property type="entry name" value="tRNA-synt_1g"/>
    <property type="match status" value="1"/>
</dbReference>
<evidence type="ECO:0000313" key="11">
    <source>
        <dbReference type="EMBL" id="KAK9809086.1"/>
    </source>
</evidence>
<comment type="caution">
    <text evidence="11">The sequence shown here is derived from an EMBL/GenBank/DDBJ whole genome shotgun (WGS) entry which is preliminary data.</text>
</comment>
<reference evidence="11 12" key="1">
    <citation type="journal article" date="2024" name="Nat. Commun.">
        <title>Phylogenomics reveals the evolutionary origins of lichenization in chlorophyte algae.</title>
        <authorList>
            <person name="Puginier C."/>
            <person name="Libourel C."/>
            <person name="Otte J."/>
            <person name="Skaloud P."/>
            <person name="Haon M."/>
            <person name="Grisel S."/>
            <person name="Petersen M."/>
            <person name="Berrin J.G."/>
            <person name="Delaux P.M."/>
            <person name="Dal Grande F."/>
            <person name="Keller J."/>
        </authorList>
    </citation>
    <scope>NUCLEOTIDE SEQUENCE [LARGE SCALE GENOMIC DNA]</scope>
    <source>
        <strain evidence="11 12">SAG 2043</strain>
    </source>
</reference>
<dbReference type="InterPro" id="IPR014729">
    <property type="entry name" value="Rossmann-like_a/b/a_fold"/>
</dbReference>
<proteinExistence type="inferred from homology"/>
<dbReference type="CDD" id="cd07957">
    <property type="entry name" value="Anticodon_Ia_Met"/>
    <property type="match status" value="1"/>
</dbReference>
<dbReference type="PANTHER" id="PTHR43326">
    <property type="entry name" value="METHIONYL-TRNA SYNTHETASE"/>
    <property type="match status" value="1"/>
</dbReference>
<evidence type="ECO:0000256" key="3">
    <source>
        <dbReference type="ARBA" id="ARBA00022741"/>
    </source>
</evidence>
<dbReference type="AlphaFoldDB" id="A0AAW1PKN2"/>
<keyword evidence="3 8" id="KW-0547">Nucleotide-binding</keyword>
<keyword evidence="6 8" id="KW-0030">Aminoacyl-tRNA synthetase</keyword>
<evidence type="ECO:0000256" key="5">
    <source>
        <dbReference type="ARBA" id="ARBA00022917"/>
    </source>
</evidence>
<accession>A0AAW1PKN2</accession>
<keyword evidence="4 8" id="KW-0067">ATP-binding</keyword>
<feature type="domain" description="Methionyl-tRNA synthetase anticodon-binding" evidence="10">
    <location>
        <begin position="364"/>
        <end position="498"/>
    </location>
</feature>
<sequence>MGGAYSTIAADVLARFQRLQGKLVTFVTGQDEHGEKVNASAETRGLSAQEHCDDIAEQYKQLWRQLDISYDSFIRTTEGRHAKLVLAIVNRIQQKGDIFKANYEGWYCVGCEEYKDEGDMDADHACPTHRAPCQLRKEENYFFALSKYQAQLEELLEQHPEFIQPASRRNEVLGWVKSGLRDFSISRASTQWGIQIPWDPSQVLYVWLDALSGYLSALLPPDAEATLENVVSNGWPANVHIIGKDILRFHAVYWPAILMSAGLPLPHQVFGHGFLTKDGLKMGKSLGNILEPQQLLAAYGPDATRYYFMKQIIFGQDGDFSEERFRDIVNASLANDLGNLLNRTVNLLQKSCGGEVRFDVATAPADHPLRALIAVKAPGVASAYEAMRFSDAAEGVTAISGRGNLYINDTAPWTALKKGSDAEKEEAVAVLCSTLEAVRIVAVLLSPITPAMAQRIYEQLGYSAEDFRSLSWRDTQWGGLPVGRKLPKAKPVFARLEGDLVIDRPQEPALAKS</sequence>
<dbReference type="InterPro" id="IPR014758">
    <property type="entry name" value="Met-tRNA_synth"/>
</dbReference>
<dbReference type="InterPro" id="IPR033911">
    <property type="entry name" value="MetRS_core"/>
</dbReference>
<dbReference type="CDD" id="cd00814">
    <property type="entry name" value="MetRS_core"/>
    <property type="match status" value="1"/>
</dbReference>
<feature type="domain" description="Methionyl/Leucyl tRNA synthetase" evidence="9">
    <location>
        <begin position="128"/>
        <end position="344"/>
    </location>
</feature>
<evidence type="ECO:0000256" key="1">
    <source>
        <dbReference type="ARBA" id="ARBA00012838"/>
    </source>
</evidence>
<dbReference type="FunFam" id="2.170.220.10:FF:000001">
    <property type="entry name" value="methionine--tRNA ligase, mitochondrial"/>
    <property type="match status" value="1"/>
</dbReference>
<dbReference type="Gene3D" id="3.40.50.620">
    <property type="entry name" value="HUPs"/>
    <property type="match status" value="1"/>
</dbReference>
<evidence type="ECO:0000256" key="4">
    <source>
        <dbReference type="ARBA" id="ARBA00022840"/>
    </source>
</evidence>
<dbReference type="GO" id="GO:0009570">
    <property type="term" value="C:chloroplast stroma"/>
    <property type="evidence" value="ECO:0007669"/>
    <property type="project" value="TreeGrafter"/>
</dbReference>
<dbReference type="SUPFAM" id="SSF47323">
    <property type="entry name" value="Anticodon-binding domain of a subclass of class I aminoacyl-tRNA synthetases"/>
    <property type="match status" value="1"/>
</dbReference>
<protein>
    <recommendedName>
        <fullName evidence="1">methionine--tRNA ligase</fullName>
        <ecNumber evidence="1">6.1.1.10</ecNumber>
    </recommendedName>
</protein>
<dbReference type="PANTHER" id="PTHR43326:SF1">
    <property type="entry name" value="METHIONINE--TRNA LIGASE, MITOCHONDRIAL"/>
    <property type="match status" value="1"/>
</dbReference>
<evidence type="ECO:0000259" key="10">
    <source>
        <dbReference type="Pfam" id="PF19303"/>
    </source>
</evidence>
<dbReference type="Gene3D" id="1.10.730.10">
    <property type="entry name" value="Isoleucyl-tRNA Synthetase, Domain 1"/>
    <property type="match status" value="1"/>
</dbReference>
<dbReference type="EMBL" id="JALJOR010000011">
    <property type="protein sequence ID" value="KAK9809086.1"/>
    <property type="molecule type" value="Genomic_DNA"/>
</dbReference>
<dbReference type="GO" id="GO:0005524">
    <property type="term" value="F:ATP binding"/>
    <property type="evidence" value="ECO:0007669"/>
    <property type="project" value="UniProtKB-KW"/>
</dbReference>
<keyword evidence="2 8" id="KW-0436">Ligase</keyword>
<dbReference type="InterPro" id="IPR015413">
    <property type="entry name" value="Methionyl/Leucyl_tRNA_Synth"/>
</dbReference>
<evidence type="ECO:0000256" key="8">
    <source>
        <dbReference type="RuleBase" id="RU363039"/>
    </source>
</evidence>
<organism evidence="11 12">
    <name type="scientific">[Myrmecia] bisecta</name>
    <dbReference type="NCBI Taxonomy" id="41462"/>
    <lineage>
        <taxon>Eukaryota</taxon>
        <taxon>Viridiplantae</taxon>
        <taxon>Chlorophyta</taxon>
        <taxon>core chlorophytes</taxon>
        <taxon>Trebouxiophyceae</taxon>
        <taxon>Trebouxiales</taxon>
        <taxon>Trebouxiaceae</taxon>
        <taxon>Myrmecia</taxon>
    </lineage>
</organism>
<keyword evidence="12" id="KW-1185">Reference proteome</keyword>
<evidence type="ECO:0000256" key="6">
    <source>
        <dbReference type="ARBA" id="ARBA00023146"/>
    </source>
</evidence>
<dbReference type="NCBIfam" id="TIGR00398">
    <property type="entry name" value="metG"/>
    <property type="match status" value="1"/>
</dbReference>
<evidence type="ECO:0000313" key="12">
    <source>
        <dbReference type="Proteomes" id="UP001489004"/>
    </source>
</evidence>
<comment type="similarity">
    <text evidence="8">Belongs to the class-I aminoacyl-tRNA synthetase family.</text>
</comment>
<dbReference type="SUPFAM" id="SSF52374">
    <property type="entry name" value="Nucleotidylyl transferase"/>
    <property type="match status" value="1"/>
</dbReference>
<evidence type="ECO:0000259" key="9">
    <source>
        <dbReference type="Pfam" id="PF09334"/>
    </source>
</evidence>
<dbReference type="GO" id="GO:0005739">
    <property type="term" value="C:mitochondrion"/>
    <property type="evidence" value="ECO:0007669"/>
    <property type="project" value="UniProtKB-ARBA"/>
</dbReference>
<dbReference type="Pfam" id="PF19303">
    <property type="entry name" value="Anticodon_3"/>
    <property type="match status" value="1"/>
</dbReference>
<dbReference type="EC" id="6.1.1.10" evidence="1"/>
<evidence type="ECO:0000256" key="2">
    <source>
        <dbReference type="ARBA" id="ARBA00022598"/>
    </source>
</evidence>
<dbReference type="InterPro" id="IPR041872">
    <property type="entry name" value="Anticodon_Met"/>
</dbReference>
<dbReference type="InterPro" id="IPR009080">
    <property type="entry name" value="tRNAsynth_Ia_anticodon-bd"/>
</dbReference>
<name>A0AAW1PKN2_9CHLO</name>
<gene>
    <name evidence="11" type="ORF">WJX72_009193</name>
</gene>
<dbReference type="GO" id="GO:0004825">
    <property type="term" value="F:methionine-tRNA ligase activity"/>
    <property type="evidence" value="ECO:0007669"/>
    <property type="project" value="UniProtKB-EC"/>
</dbReference>
<dbReference type="PRINTS" id="PR01041">
    <property type="entry name" value="TRNASYNTHMET"/>
</dbReference>
<dbReference type="Gene3D" id="2.170.220.10">
    <property type="match status" value="1"/>
</dbReference>
<evidence type="ECO:0000256" key="7">
    <source>
        <dbReference type="ARBA" id="ARBA00047364"/>
    </source>
</evidence>
<keyword evidence="5 8" id="KW-0648">Protein biosynthesis</keyword>
<dbReference type="Proteomes" id="UP001489004">
    <property type="component" value="Unassembled WGS sequence"/>
</dbReference>